<protein>
    <submittedName>
        <fullName evidence="3">HET-domain-containing protein</fullName>
    </submittedName>
</protein>
<gene>
    <name evidence="3" type="ORF">T440DRAFT_542370</name>
</gene>
<dbReference type="InterPro" id="IPR010730">
    <property type="entry name" value="HET"/>
</dbReference>
<dbReference type="EMBL" id="MU006292">
    <property type="protein sequence ID" value="KAF2854813.1"/>
    <property type="molecule type" value="Genomic_DNA"/>
</dbReference>
<evidence type="ECO:0000313" key="4">
    <source>
        <dbReference type="Proteomes" id="UP000799423"/>
    </source>
</evidence>
<keyword evidence="4" id="KW-1185">Reference proteome</keyword>
<organism evidence="3 4">
    <name type="scientific">Plenodomus tracheiphilus IPT5</name>
    <dbReference type="NCBI Taxonomy" id="1408161"/>
    <lineage>
        <taxon>Eukaryota</taxon>
        <taxon>Fungi</taxon>
        <taxon>Dikarya</taxon>
        <taxon>Ascomycota</taxon>
        <taxon>Pezizomycotina</taxon>
        <taxon>Dothideomycetes</taxon>
        <taxon>Pleosporomycetidae</taxon>
        <taxon>Pleosporales</taxon>
        <taxon>Pleosporineae</taxon>
        <taxon>Leptosphaeriaceae</taxon>
        <taxon>Plenodomus</taxon>
    </lineage>
</organism>
<dbReference type="Pfam" id="PF06985">
    <property type="entry name" value="HET"/>
    <property type="match status" value="1"/>
</dbReference>
<name>A0A6A7BHF2_9PLEO</name>
<evidence type="ECO:0000313" key="3">
    <source>
        <dbReference type="EMBL" id="KAF2854813.1"/>
    </source>
</evidence>
<evidence type="ECO:0000259" key="2">
    <source>
        <dbReference type="Pfam" id="PF06985"/>
    </source>
</evidence>
<evidence type="ECO:0000256" key="1">
    <source>
        <dbReference type="SAM" id="MobiDB-lite"/>
    </source>
</evidence>
<dbReference type="Proteomes" id="UP000799423">
    <property type="component" value="Unassembled WGS sequence"/>
</dbReference>
<feature type="region of interest" description="Disordered" evidence="1">
    <location>
        <begin position="581"/>
        <end position="600"/>
    </location>
</feature>
<proteinExistence type="predicted"/>
<dbReference type="PANTHER" id="PTHR33112:SF12">
    <property type="entry name" value="HETEROKARYON INCOMPATIBILITY DOMAIN-CONTAINING PROTEIN"/>
    <property type="match status" value="1"/>
</dbReference>
<reference evidence="3" key="1">
    <citation type="submission" date="2020-01" db="EMBL/GenBank/DDBJ databases">
        <authorList>
            <consortium name="DOE Joint Genome Institute"/>
            <person name="Haridas S."/>
            <person name="Albert R."/>
            <person name="Binder M."/>
            <person name="Bloem J."/>
            <person name="Labutti K."/>
            <person name="Salamov A."/>
            <person name="Andreopoulos B."/>
            <person name="Baker S.E."/>
            <person name="Barry K."/>
            <person name="Bills G."/>
            <person name="Bluhm B.H."/>
            <person name="Cannon C."/>
            <person name="Castanera R."/>
            <person name="Culley D.E."/>
            <person name="Daum C."/>
            <person name="Ezra D."/>
            <person name="Gonzalez J.B."/>
            <person name="Henrissat B."/>
            <person name="Kuo A."/>
            <person name="Liang C."/>
            <person name="Lipzen A."/>
            <person name="Lutzoni F."/>
            <person name="Magnuson J."/>
            <person name="Mondo S."/>
            <person name="Nolan M."/>
            <person name="Ohm R."/>
            <person name="Pangilinan J."/>
            <person name="Park H.-J."/>
            <person name="Ramirez L."/>
            <person name="Alfaro M."/>
            <person name="Sun H."/>
            <person name="Tritt A."/>
            <person name="Yoshinaga Y."/>
            <person name="Zwiers L.-H."/>
            <person name="Turgeon B.G."/>
            <person name="Goodwin S.B."/>
            <person name="Spatafora J.W."/>
            <person name="Crous P.W."/>
            <person name="Grigoriev I.V."/>
        </authorList>
    </citation>
    <scope>NUCLEOTIDE SEQUENCE</scope>
    <source>
        <strain evidence="3">IPT5</strain>
    </source>
</reference>
<dbReference type="AlphaFoldDB" id="A0A6A7BHF2"/>
<feature type="domain" description="Heterokaryon incompatibility" evidence="2">
    <location>
        <begin position="203"/>
        <end position="352"/>
    </location>
</feature>
<dbReference type="PANTHER" id="PTHR33112">
    <property type="entry name" value="DOMAIN PROTEIN, PUTATIVE-RELATED"/>
    <property type="match status" value="1"/>
</dbReference>
<dbReference type="OrthoDB" id="5135333at2759"/>
<accession>A0A6A7BHF2</accession>
<sequence length="884" mass="99896">MAICTSFCTALQALPQRDVTLPSRDELLAQLPVVDDEGDGGWFLGTWQDIQHKTSCGFCELVLLAIRDSFPNDIVEIEPGERISVFLFPDEHSFRLSYPSLLGTRIAFATNDEAAAIAPDNSRASLAATIDLTRIKSWLAMCNKKHDACGQSAVDELETMVADEKRLHREERARLFNESATSNFRVIDVESSCIRSVALSVRYVTLSYVWGQLPMYKLQKDNLQELTQEGSFEGVMEHLPTTVQDAFMFVRSIGERYLWIDGLCLVQDDPDDVALGIGMMNSIYRGSYFTIVAGSGANAGAGLPGLRTSTGHEVRRTPITKQVAPGLHMSIAHSIDWHLSRSIYNERGWTLQKLVLPRRTLIFINGQIYFRCQEANWSEDTWSDKFTYWLDADDSNISRIPDVTEGFLPSLWAYQKLCEEFSRRSLRDDGDSLRALAGVTRPMAAGMDTIMLEGLPGYYLDHFLLFTATKSDLRRRDRFASFSWAGWEGNIMFPRESYLSYKQDSNGGMKALRDTPHIFKYLRHGRIVQWSCIDVKGSLENLSFPWYVGSTLIKFLNRFPSVFDAVTRDLDELHKSHHDHRARYSSGSSSSGSIPMWDRDTGSDECAKTSTVEMEKLGPLRKFNIRAFDLTHSVKEFEKLVSRLDNRLGILTLQNWLAVRRSRTLRAEKSRTAVGARPEWSSKESHLCDFRTPRRSHISQRQDGGACVDQRLEYCRQYLEDNRLSANETAKDPFDVPVFPPYTVLFFTTVSLHLRLDATRSSEPVNQSRTRQNPFDRTPGIALLSKDSTVAGSLHPDNIAHLPASDSIIELLVIAYSQTPTIGSALLIAENENLFQSGPWELLWCLYIVWEDGIAERRGVAQIQQAALETVIEPKPCVKTVLLG</sequence>